<sequence length="531" mass="52568">MGGPRLWGGWSPSLAPPALVDHLARSGRLDAPTLATLSGAGLPRLHLAAPPPVSDGAVDGWAAGLSGLAGSLQALALPGAAVTNAAMPAVASLRGLLSLDLSRCTGLGDAGVVTLAGGLRRLQRLDLTACKRVGDVGVAALAALRSLCALTLDECAAVTGVGVAALAPLTGLEALSLRHCFRVDDAGVAPLLSSMPRLRVLGLSRTAATAEAVLPPLGGLSGLAVLALRGLALSDRDAYRFGGLSRLVSLDLRHCADVGDAVLEALAGLPHLAHLDISYTAVSDRGVAAAVSGGGLVALRALHADATAIGDAAVATFNALRRLATLSLDDTAVSSGGLAGLADLPCLRALSVAATGVGDAGLAALSGMTSLEVLDLDAPHVTDAGLVHLAGLPRLSRIDLWGAYVSDVGMGSLVALPRLTALTVCSGRLTDAAMVAVAVGLPGIVSLNVSQNRGLTDAGLLMLRSHAALAELTVCSTGAGDGLVAAVIGGGADGFPALTSLSLGACSVSAALASRLKREVPSLHVVGLDGR</sequence>
<evidence type="ECO:0000313" key="2">
    <source>
        <dbReference type="Proteomes" id="UP000798662"/>
    </source>
</evidence>
<proteinExistence type="predicted"/>
<dbReference type="EMBL" id="CM020618">
    <property type="protein sequence ID" value="KAK1861801.1"/>
    <property type="molecule type" value="Genomic_DNA"/>
</dbReference>
<organism evidence="1 2">
    <name type="scientific">Pyropia yezoensis</name>
    <name type="common">Susabi-nori</name>
    <name type="synonym">Porphyra yezoensis</name>
    <dbReference type="NCBI Taxonomy" id="2788"/>
    <lineage>
        <taxon>Eukaryota</taxon>
        <taxon>Rhodophyta</taxon>
        <taxon>Bangiophyceae</taxon>
        <taxon>Bangiales</taxon>
        <taxon>Bangiaceae</taxon>
        <taxon>Pyropia</taxon>
    </lineage>
</organism>
<dbReference type="Proteomes" id="UP000798662">
    <property type="component" value="Chromosome 1"/>
</dbReference>
<keyword evidence="2" id="KW-1185">Reference proteome</keyword>
<name>A0ACC3BWF4_PYRYE</name>
<gene>
    <name evidence="1" type="ORF">I4F81_004381</name>
</gene>
<evidence type="ECO:0000313" key="1">
    <source>
        <dbReference type="EMBL" id="KAK1861801.1"/>
    </source>
</evidence>
<protein>
    <submittedName>
        <fullName evidence="1">Uncharacterized protein</fullName>
    </submittedName>
</protein>
<reference evidence="1" key="1">
    <citation type="submission" date="2019-11" db="EMBL/GenBank/DDBJ databases">
        <title>Nori genome reveals adaptations in red seaweeds to the harsh intertidal environment.</title>
        <authorList>
            <person name="Wang D."/>
            <person name="Mao Y."/>
        </authorList>
    </citation>
    <scope>NUCLEOTIDE SEQUENCE</scope>
    <source>
        <tissue evidence="1">Gametophyte</tissue>
    </source>
</reference>
<comment type="caution">
    <text evidence="1">The sequence shown here is derived from an EMBL/GenBank/DDBJ whole genome shotgun (WGS) entry which is preliminary data.</text>
</comment>
<accession>A0ACC3BWF4</accession>